<dbReference type="AlphaFoldDB" id="A0A1G9W6W6"/>
<accession>A0A1G9W6W6</accession>
<sequence>MTSINSKNTSMNLHSSDRQFSHQLYEFIFNNISIHQPIIILCIGTDRSTGDSLGPLVGHFLNYKPIHRLHVYGCIDEPVHAKNLSDTIQNIHEKHVNPYIIAIDAALSSPTKIKTVDVELGPLSPGAALKKQDLNPIGDLSIKGYVNVSGFMEFSILQNTRLSTVMKMSKQIAQALYYVDIKLKQHHEQTQVLRI</sequence>
<dbReference type="InterPro" id="IPR009665">
    <property type="entry name" value="YyaC"/>
</dbReference>
<dbReference type="NCBIfam" id="TIGR02841">
    <property type="entry name" value="spore_YyaC"/>
    <property type="match status" value="1"/>
</dbReference>
<evidence type="ECO:0000313" key="1">
    <source>
        <dbReference type="EMBL" id="SDM80220.1"/>
    </source>
</evidence>
<dbReference type="STRING" id="237069.SAMN05216498_0625"/>
<name>A0A1G9W6W6_9BACI</name>
<dbReference type="Proteomes" id="UP000199334">
    <property type="component" value="Unassembled WGS sequence"/>
</dbReference>
<dbReference type="Pfam" id="PF06866">
    <property type="entry name" value="DUF1256"/>
    <property type="match status" value="1"/>
</dbReference>
<protein>
    <submittedName>
        <fullName evidence="1">Putative sporulation protein YyaC</fullName>
    </submittedName>
</protein>
<dbReference type="InterPro" id="IPR023430">
    <property type="entry name" value="Pept_HybD-like_dom_sf"/>
</dbReference>
<dbReference type="OrthoDB" id="9815953at2"/>
<dbReference type="EMBL" id="FNIG01000001">
    <property type="protein sequence ID" value="SDM80220.1"/>
    <property type="molecule type" value="Genomic_DNA"/>
</dbReference>
<evidence type="ECO:0000313" key="2">
    <source>
        <dbReference type="Proteomes" id="UP000199334"/>
    </source>
</evidence>
<gene>
    <name evidence="1" type="ORF">SAMN05216498_0625</name>
</gene>
<dbReference type="SUPFAM" id="SSF53163">
    <property type="entry name" value="HybD-like"/>
    <property type="match status" value="1"/>
</dbReference>
<keyword evidence="2" id="KW-1185">Reference proteome</keyword>
<proteinExistence type="predicted"/>
<dbReference type="RefSeq" id="WP_093855146.1">
    <property type="nucleotide sequence ID" value="NZ_BJVZ01000003.1"/>
</dbReference>
<organism evidence="1 2">
    <name type="scientific">Tenuibacillus multivorans</name>
    <dbReference type="NCBI Taxonomy" id="237069"/>
    <lineage>
        <taxon>Bacteria</taxon>
        <taxon>Bacillati</taxon>
        <taxon>Bacillota</taxon>
        <taxon>Bacilli</taxon>
        <taxon>Bacillales</taxon>
        <taxon>Bacillaceae</taxon>
        <taxon>Tenuibacillus</taxon>
    </lineage>
</organism>
<reference evidence="1 2" key="1">
    <citation type="submission" date="2016-10" db="EMBL/GenBank/DDBJ databases">
        <authorList>
            <person name="de Groot N.N."/>
        </authorList>
    </citation>
    <scope>NUCLEOTIDE SEQUENCE [LARGE SCALE GENOMIC DNA]</scope>
    <source>
        <strain evidence="1 2">CGMCC 1.3442</strain>
    </source>
</reference>